<dbReference type="Proteomes" id="UP000604475">
    <property type="component" value="Unassembled WGS sequence"/>
</dbReference>
<dbReference type="AlphaFoldDB" id="A0A937UJE3"/>
<evidence type="ECO:0000256" key="1">
    <source>
        <dbReference type="SAM" id="MobiDB-lite"/>
    </source>
</evidence>
<protein>
    <recommendedName>
        <fullName evidence="4">Calcium-binding protein</fullName>
    </recommendedName>
</protein>
<comment type="caution">
    <text evidence="2">The sequence shown here is derived from an EMBL/GenBank/DDBJ whole genome shotgun (WGS) entry which is preliminary data.</text>
</comment>
<accession>A0A937UJE3</accession>
<dbReference type="EMBL" id="JAEACQ010000029">
    <property type="protein sequence ID" value="MBL7625709.1"/>
    <property type="molecule type" value="Genomic_DNA"/>
</dbReference>
<dbReference type="RefSeq" id="WP_203005893.1">
    <property type="nucleotide sequence ID" value="NZ_JADWYU010000168.1"/>
</dbReference>
<feature type="region of interest" description="Disordered" evidence="1">
    <location>
        <begin position="177"/>
        <end position="204"/>
    </location>
</feature>
<evidence type="ECO:0000313" key="2">
    <source>
        <dbReference type="EMBL" id="MBL7625709.1"/>
    </source>
</evidence>
<gene>
    <name evidence="2" type="ORF">I7412_00635</name>
</gene>
<name>A0A937UJE3_9ACTN</name>
<organism evidence="2 3">
    <name type="scientific">Frankia nepalensis</name>
    <dbReference type="NCBI Taxonomy" id="1836974"/>
    <lineage>
        <taxon>Bacteria</taxon>
        <taxon>Bacillati</taxon>
        <taxon>Actinomycetota</taxon>
        <taxon>Actinomycetes</taxon>
        <taxon>Frankiales</taxon>
        <taxon>Frankiaceae</taxon>
        <taxon>Frankia</taxon>
    </lineage>
</organism>
<dbReference type="InterPro" id="IPR011049">
    <property type="entry name" value="Serralysin-like_metalloprot_C"/>
</dbReference>
<sequence length="247" mass="25801">MSRPRVAKRIRALAIAAASLLGAGIILGIAPPASAARTQMTIWYFSSYPDISINYYTSEGADEVSVEIPAGDQNRIVFHDPNASSMTIRADVPGTPCTLDNPTTISCVKQAPDSNSPPNWRKVEHVSIIGWDGDDTFSASGFGMVYGQSYKPIGVTLSGWEGADILTASGGKSSLVAGDGDDRLTSGPGSANTRDSVDGGNGNDVIEASTNSADLDSIYCRAGTDSVTKNSADIIYDSPNCETVIVV</sequence>
<dbReference type="InterPro" id="IPR001343">
    <property type="entry name" value="Hemolysn_Ca-bd"/>
</dbReference>
<proteinExistence type="predicted"/>
<dbReference type="SUPFAM" id="SSF51120">
    <property type="entry name" value="beta-Roll"/>
    <property type="match status" value="1"/>
</dbReference>
<reference evidence="2" key="1">
    <citation type="submission" date="2020-12" db="EMBL/GenBank/DDBJ databases">
        <title>Genomic characterization of non-nitrogen-fixing Frankia strains.</title>
        <authorList>
            <person name="Carlos-Shanley C."/>
            <person name="Guerra T."/>
            <person name="Hahn D."/>
        </authorList>
    </citation>
    <scope>NUCLEOTIDE SEQUENCE</scope>
    <source>
        <strain evidence="2">CN6</strain>
    </source>
</reference>
<evidence type="ECO:0008006" key="4">
    <source>
        <dbReference type="Google" id="ProtNLM"/>
    </source>
</evidence>
<keyword evidence="3" id="KW-1185">Reference proteome</keyword>
<evidence type="ECO:0000313" key="3">
    <source>
        <dbReference type="Proteomes" id="UP000604475"/>
    </source>
</evidence>
<dbReference type="Gene3D" id="2.150.10.10">
    <property type="entry name" value="Serralysin-like metalloprotease, C-terminal"/>
    <property type="match status" value="1"/>
</dbReference>
<dbReference type="GO" id="GO:0005509">
    <property type="term" value="F:calcium ion binding"/>
    <property type="evidence" value="ECO:0007669"/>
    <property type="project" value="InterPro"/>
</dbReference>
<dbReference type="Pfam" id="PF00353">
    <property type="entry name" value="HemolysinCabind"/>
    <property type="match status" value="2"/>
</dbReference>